<evidence type="ECO:0000256" key="9">
    <source>
        <dbReference type="ARBA" id="ARBA00022801"/>
    </source>
</evidence>
<evidence type="ECO:0000256" key="10">
    <source>
        <dbReference type="ARBA" id="ARBA00023004"/>
    </source>
</evidence>
<evidence type="ECO:0000256" key="1">
    <source>
        <dbReference type="ARBA" id="ARBA00000843"/>
    </source>
</evidence>
<evidence type="ECO:0000256" key="6">
    <source>
        <dbReference type="ARBA" id="ARBA00022485"/>
    </source>
</evidence>
<name>A0ABP6WVN7_9FLAO</name>
<keyword evidence="17" id="KW-1185">Reference proteome</keyword>
<dbReference type="SUPFAM" id="SSF55811">
    <property type="entry name" value="Nudix"/>
    <property type="match status" value="1"/>
</dbReference>
<dbReference type="Proteomes" id="UP001500954">
    <property type="component" value="Unassembled WGS sequence"/>
</dbReference>
<dbReference type="InterPro" id="IPR000445">
    <property type="entry name" value="HhH_motif"/>
</dbReference>
<proteinExistence type="inferred from homology"/>
<dbReference type="PANTHER" id="PTHR42944:SF1">
    <property type="entry name" value="ADENINE DNA GLYCOSYLASE"/>
    <property type="match status" value="1"/>
</dbReference>
<dbReference type="EC" id="3.2.2.31" evidence="4 14"/>
<organism evidence="16 17">
    <name type="scientific">Snuella lapsa</name>
    <dbReference type="NCBI Taxonomy" id="870481"/>
    <lineage>
        <taxon>Bacteria</taxon>
        <taxon>Pseudomonadati</taxon>
        <taxon>Bacteroidota</taxon>
        <taxon>Flavobacteriia</taxon>
        <taxon>Flavobacteriales</taxon>
        <taxon>Flavobacteriaceae</taxon>
        <taxon>Snuella</taxon>
    </lineage>
</organism>
<dbReference type="RefSeq" id="WP_345004207.1">
    <property type="nucleotide sequence ID" value="NZ_BAABCY010000016.1"/>
</dbReference>
<dbReference type="SMART" id="SM00525">
    <property type="entry name" value="FES"/>
    <property type="match status" value="1"/>
</dbReference>
<evidence type="ECO:0000259" key="15">
    <source>
        <dbReference type="SMART" id="SM00478"/>
    </source>
</evidence>
<evidence type="ECO:0000313" key="17">
    <source>
        <dbReference type="Proteomes" id="UP001500954"/>
    </source>
</evidence>
<dbReference type="Pfam" id="PF14815">
    <property type="entry name" value="NUDIX_4"/>
    <property type="match status" value="1"/>
</dbReference>
<evidence type="ECO:0000256" key="5">
    <source>
        <dbReference type="ARBA" id="ARBA00022023"/>
    </source>
</evidence>
<evidence type="ECO:0000256" key="13">
    <source>
        <dbReference type="ARBA" id="ARBA00023295"/>
    </source>
</evidence>
<keyword evidence="9" id="KW-0378">Hydrolase</keyword>
<dbReference type="Pfam" id="PF00730">
    <property type="entry name" value="HhH-GPD"/>
    <property type="match status" value="1"/>
</dbReference>
<dbReference type="InterPro" id="IPR005760">
    <property type="entry name" value="A/G_AdeGlyc_MutY"/>
</dbReference>
<dbReference type="InterPro" id="IPR003265">
    <property type="entry name" value="HhH-GPD_domain"/>
</dbReference>
<dbReference type="EMBL" id="BAABCY010000016">
    <property type="protein sequence ID" value="GAA3556705.1"/>
    <property type="molecule type" value="Genomic_DNA"/>
</dbReference>
<keyword evidence="7" id="KW-0479">Metal-binding</keyword>
<evidence type="ECO:0000256" key="2">
    <source>
        <dbReference type="ARBA" id="ARBA00002933"/>
    </source>
</evidence>
<comment type="catalytic activity">
    <reaction evidence="1 14">
        <text>Hydrolyzes free adenine bases from 7,8-dihydro-8-oxoguanine:adenine mismatched double-stranded DNA, leaving an apurinic site.</text>
        <dbReference type="EC" id="3.2.2.31"/>
    </reaction>
</comment>
<comment type="similarity">
    <text evidence="3 14">Belongs to the Nth/MutY family.</text>
</comment>
<evidence type="ECO:0000256" key="7">
    <source>
        <dbReference type="ARBA" id="ARBA00022723"/>
    </source>
</evidence>
<evidence type="ECO:0000256" key="11">
    <source>
        <dbReference type="ARBA" id="ARBA00023014"/>
    </source>
</evidence>
<sequence length="346" mass="39738">MIFSEILINWYSINKRDMPWRLTKDPYRIWLSEIILQQTQIKQGLPYYNAFLNAFPSVFELAEATESEVLKLWQGLGYYSRARNLHATAKYIANDLEGVFPNTYKDLLKLKGVGDYTASAIASICFNEATAVVDGNVYRVLARYFGITTPINTSKGNKEFKALAQELIDVKRPDEFNQAIMEFGAVQCKPQSPNCNMCPLQDGCVAFNAATVNKLPVKNKTLKIKKRYFNFLVIISNEGKTIIEKREQKGIWQNLYQFPLIETNKNTDIVVFKELLNKHSLLKNRAFEFTLYNEGPIVHKLSHQHLHTRFWIVTIKELPVGGIPVAQIHDYAVPILIGKFIETFNF</sequence>
<dbReference type="Pfam" id="PF00633">
    <property type="entry name" value="HHH"/>
    <property type="match status" value="1"/>
</dbReference>
<reference evidence="17" key="1">
    <citation type="journal article" date="2019" name="Int. J. Syst. Evol. Microbiol.">
        <title>The Global Catalogue of Microorganisms (GCM) 10K type strain sequencing project: providing services to taxonomists for standard genome sequencing and annotation.</title>
        <authorList>
            <consortium name="The Broad Institute Genomics Platform"/>
            <consortium name="The Broad Institute Genome Sequencing Center for Infectious Disease"/>
            <person name="Wu L."/>
            <person name="Ma J."/>
        </authorList>
    </citation>
    <scope>NUCLEOTIDE SEQUENCE [LARGE SCALE GENOMIC DNA]</scope>
    <source>
        <strain evidence="17">JCM 17111</strain>
    </source>
</reference>
<evidence type="ECO:0000256" key="4">
    <source>
        <dbReference type="ARBA" id="ARBA00012045"/>
    </source>
</evidence>
<dbReference type="Gene3D" id="1.10.340.30">
    <property type="entry name" value="Hypothetical protein, domain 2"/>
    <property type="match status" value="1"/>
</dbReference>
<dbReference type="InterPro" id="IPR011257">
    <property type="entry name" value="DNA_glycosylase"/>
</dbReference>
<evidence type="ECO:0000256" key="12">
    <source>
        <dbReference type="ARBA" id="ARBA00023204"/>
    </source>
</evidence>
<comment type="caution">
    <text evidence="16">The sequence shown here is derived from an EMBL/GenBank/DDBJ whole genome shotgun (WGS) entry which is preliminary data.</text>
</comment>
<dbReference type="InterPro" id="IPR023170">
    <property type="entry name" value="HhH_base_excis_C"/>
</dbReference>
<keyword evidence="12" id="KW-0234">DNA repair</keyword>
<evidence type="ECO:0000313" key="16">
    <source>
        <dbReference type="EMBL" id="GAA3556705.1"/>
    </source>
</evidence>
<evidence type="ECO:0000256" key="14">
    <source>
        <dbReference type="RuleBase" id="RU365096"/>
    </source>
</evidence>
<dbReference type="Gene3D" id="1.10.1670.10">
    <property type="entry name" value="Helix-hairpin-Helix base-excision DNA repair enzymes (C-terminal)"/>
    <property type="match status" value="1"/>
</dbReference>
<evidence type="ECO:0000256" key="3">
    <source>
        <dbReference type="ARBA" id="ARBA00008343"/>
    </source>
</evidence>
<dbReference type="CDD" id="cd00056">
    <property type="entry name" value="ENDO3c"/>
    <property type="match status" value="1"/>
</dbReference>
<feature type="domain" description="HhH-GPD" evidence="15">
    <location>
        <begin position="35"/>
        <end position="186"/>
    </location>
</feature>
<dbReference type="InterPro" id="IPR003651">
    <property type="entry name" value="Endonuclease3_FeS-loop_motif"/>
</dbReference>
<dbReference type="NCBIfam" id="TIGR01084">
    <property type="entry name" value="mutY"/>
    <property type="match status" value="1"/>
</dbReference>
<dbReference type="CDD" id="cd03431">
    <property type="entry name" value="NUDIX_DNA_Glycosylase_C-MutY"/>
    <property type="match status" value="1"/>
</dbReference>
<keyword evidence="6" id="KW-0004">4Fe-4S</keyword>
<protein>
    <recommendedName>
        <fullName evidence="5 14">Adenine DNA glycosylase</fullName>
        <ecNumber evidence="4 14">3.2.2.31</ecNumber>
    </recommendedName>
</protein>
<evidence type="ECO:0000256" key="8">
    <source>
        <dbReference type="ARBA" id="ARBA00022763"/>
    </source>
</evidence>
<accession>A0ABP6WVN7</accession>
<dbReference type="InterPro" id="IPR029119">
    <property type="entry name" value="MutY_C"/>
</dbReference>
<dbReference type="Gene3D" id="3.90.79.10">
    <property type="entry name" value="Nucleoside Triphosphate Pyrophosphohydrolase"/>
    <property type="match status" value="1"/>
</dbReference>
<keyword evidence="13 14" id="KW-0326">Glycosidase</keyword>
<dbReference type="InterPro" id="IPR015797">
    <property type="entry name" value="NUDIX_hydrolase-like_dom_sf"/>
</dbReference>
<dbReference type="PANTHER" id="PTHR42944">
    <property type="entry name" value="ADENINE DNA GLYCOSYLASE"/>
    <property type="match status" value="1"/>
</dbReference>
<gene>
    <name evidence="16" type="primary">mutY</name>
    <name evidence="16" type="ORF">GCM10022395_05050</name>
</gene>
<dbReference type="InterPro" id="IPR044298">
    <property type="entry name" value="MIG/MutY"/>
</dbReference>
<dbReference type="SUPFAM" id="SSF48150">
    <property type="entry name" value="DNA-glycosylase"/>
    <property type="match status" value="1"/>
</dbReference>
<comment type="function">
    <text evidence="2">Adenine glycosylase active on G-A mispairs. MutY also corrects error-prone DNA synthesis past GO lesions which are due to the oxidatively damaged form of guanine: 7,8-dihydro-8-oxoguanine (8-oxo-dGTP).</text>
</comment>
<keyword evidence="10 14" id="KW-0408">Iron</keyword>
<keyword evidence="11" id="KW-0411">Iron-sulfur</keyword>
<comment type="cofactor">
    <cofactor evidence="14">
        <name>[4Fe-4S] cluster</name>
        <dbReference type="ChEBI" id="CHEBI:49883"/>
    </cofactor>
    <text evidence="14">Binds 1 [4Fe-4S] cluster.</text>
</comment>
<dbReference type="SMART" id="SM00478">
    <property type="entry name" value="ENDO3c"/>
    <property type="match status" value="1"/>
</dbReference>
<keyword evidence="8 14" id="KW-0227">DNA damage</keyword>